<reference evidence="1 2" key="3">
    <citation type="journal article" date="2020" name="Int. J. Syst. Evol. Microbiol.">
        <title>Corynebacterium silvaticum sp. nov., a unique group of NTTB corynebacteria in wild boar and roe deer.</title>
        <authorList>
            <person name="Dangel A."/>
            <person name="Berger A."/>
            <person name="Rau J."/>
            <person name="Eisenberg T."/>
            <person name="Kampfer P."/>
            <person name="Margos G."/>
            <person name="Contzen M."/>
            <person name="Busse H.J."/>
            <person name="Konrad R."/>
            <person name="Peters M."/>
            <person name="Sting R."/>
            <person name="Sing A."/>
        </authorList>
    </citation>
    <scope>NUCLEOTIDE SEQUENCE [LARGE SCALE GENOMIC DNA]</scope>
    <source>
        <strain evidence="1 2">PO100/5</strain>
    </source>
</reference>
<dbReference type="OMA" id="GHEDQAG"/>
<dbReference type="AlphaFoldDB" id="A0A7Y4P8V4"/>
<organism evidence="1 2">
    <name type="scientific">Corynebacterium silvaticum</name>
    <dbReference type="NCBI Taxonomy" id="2320431"/>
    <lineage>
        <taxon>Bacteria</taxon>
        <taxon>Bacillati</taxon>
        <taxon>Actinomycetota</taxon>
        <taxon>Actinomycetes</taxon>
        <taxon>Mycobacteriales</taxon>
        <taxon>Corynebacteriaceae</taxon>
        <taxon>Corynebacterium</taxon>
    </lineage>
</organism>
<gene>
    <name evidence="1" type="ORF">CBE74_00410</name>
</gene>
<proteinExistence type="predicted"/>
<evidence type="ECO:0000313" key="2">
    <source>
        <dbReference type="Proteomes" id="UP000195652"/>
    </source>
</evidence>
<evidence type="ECO:0000313" key="1">
    <source>
        <dbReference type="EMBL" id="ARU45228.1"/>
    </source>
</evidence>
<sequence>MDILNKAKELLDQNADKVKDAVEKVGDLVDEKTDGKFADKVDQVQEAVKKKLDEK</sequence>
<reference evidence="1 2" key="1">
    <citation type="journal article" date="2014" name="BMC Vet. Res.">
        <title>First report of Corynebacterium pseudotuberculosis from caseous lymphadenitis lesions in Black Alentejano pig (Sus scrofa domesticus).</title>
        <authorList>
            <person name="Oliveira M."/>
            <person name="Barroco C."/>
            <person name="Mottola C."/>
            <person name="Santos R."/>
            <person name="Lemsaddek A."/>
            <person name="Tavares L."/>
            <person name="Semedo-Lemsaddek T."/>
        </authorList>
    </citation>
    <scope>NUCLEOTIDE SEQUENCE [LARGE SCALE GENOMIC DNA]</scope>
    <source>
        <strain evidence="1 2">PO100/5</strain>
    </source>
</reference>
<dbReference type="Proteomes" id="UP000195652">
    <property type="component" value="Chromosome"/>
</dbReference>
<reference evidence="1 2" key="4">
    <citation type="journal article" date="2020" name="PLoS ONE">
        <title>Taxonomic classification of strain PO100/5 shows a broader geographic distribution and genetic markers of the recently described Corynebacterium silvaticum.</title>
        <authorList>
            <person name="Viana M.V.C."/>
            <person name="Profeta R."/>
            <person name="da Silva A.L."/>
            <person name="Hurtado R."/>
            <person name="Cerqueira J.C."/>
            <person name="Ribeiro B.F.S."/>
            <person name="Almeida M.O."/>
            <person name="Morais-Rodrigues F."/>
            <person name="Soares S.C."/>
            <person name="Oliveira M."/>
            <person name="Tavares L."/>
            <person name="Figueiredo H."/>
            <person name="Wattam A.R."/>
            <person name="Barh D."/>
            <person name="Ghosh P."/>
            <person name="Silva A."/>
            <person name="Azevedo V."/>
        </authorList>
    </citation>
    <scope>NUCLEOTIDE SEQUENCE [LARGE SCALE GENOMIC DNA]</scope>
    <source>
        <strain evidence="1 2">PO100/5</strain>
    </source>
</reference>
<dbReference type="OrthoDB" id="4843846at2"/>
<dbReference type="RefSeq" id="WP_013240920.1">
    <property type="nucleotide sequence ID" value="NZ_CP021417.2"/>
</dbReference>
<reference evidence="1 2" key="2">
    <citation type="journal article" date="2020" name="Antonie Van Leeuwenhoek">
        <title>Phylogenomic characterisation of a novel corynebacterial species pathogenic to animals.</title>
        <authorList>
            <person name="Moller J."/>
            <person name="Musella L."/>
            <person name="Melnikov V."/>
            <person name="Geissdorfer W."/>
            <person name="Burkovski A."/>
            <person name="Sangal V."/>
        </authorList>
    </citation>
    <scope>NUCLEOTIDE SEQUENCE [LARGE SCALE GENOMIC DNA]</scope>
    <source>
        <strain evidence="1 2">PO100/5</strain>
    </source>
</reference>
<dbReference type="EMBL" id="CP021417">
    <property type="protein sequence ID" value="ARU45228.1"/>
    <property type="molecule type" value="Genomic_DNA"/>
</dbReference>
<dbReference type="GeneID" id="75006765"/>
<dbReference type="InterPro" id="IPR028037">
    <property type="entry name" value="Antitoxin_Rv0909/MT0933"/>
</dbReference>
<keyword evidence="2" id="KW-1185">Reference proteome</keyword>
<protein>
    <submittedName>
        <fullName evidence="1">Antitoxin</fullName>
    </submittedName>
</protein>
<dbReference type="KEGG" id="cuz:Cul05146_0086"/>
<dbReference type="KEGG" id="cuq:Cul210931_0089"/>
<name>A0A7Y4P8V4_9CORY</name>
<dbReference type="KEGG" id="cun:Cul210932_0092"/>
<dbReference type="KEGG" id="csil:CBE74_00410"/>
<dbReference type="Pfam" id="PF14013">
    <property type="entry name" value="MT0933_antitox"/>
    <property type="match status" value="1"/>
</dbReference>
<accession>A0A7Y4P8V4</accession>